<organism evidence="1 2">
    <name type="scientific">Planoprotostelium fungivorum</name>
    <dbReference type="NCBI Taxonomy" id="1890364"/>
    <lineage>
        <taxon>Eukaryota</taxon>
        <taxon>Amoebozoa</taxon>
        <taxon>Evosea</taxon>
        <taxon>Variosea</taxon>
        <taxon>Cavosteliida</taxon>
        <taxon>Cavosteliaceae</taxon>
        <taxon>Planoprotostelium</taxon>
    </lineage>
</organism>
<dbReference type="EMBL" id="MDYQ01000151">
    <property type="protein sequence ID" value="PRP80373.1"/>
    <property type="molecule type" value="Genomic_DNA"/>
</dbReference>
<protein>
    <submittedName>
        <fullName evidence="1">Uncharacterized protein</fullName>
    </submittedName>
</protein>
<proteinExistence type="predicted"/>
<dbReference type="AlphaFoldDB" id="A0A2P6N8U4"/>
<evidence type="ECO:0000313" key="1">
    <source>
        <dbReference type="EMBL" id="PRP80373.1"/>
    </source>
</evidence>
<gene>
    <name evidence="1" type="ORF">PROFUN_11971</name>
</gene>
<reference evidence="1 2" key="1">
    <citation type="journal article" date="2018" name="Genome Biol. Evol.">
        <title>Multiple Roots of Fruiting Body Formation in Amoebozoa.</title>
        <authorList>
            <person name="Hillmann F."/>
            <person name="Forbes G."/>
            <person name="Novohradska S."/>
            <person name="Ferling I."/>
            <person name="Riege K."/>
            <person name="Groth M."/>
            <person name="Westermann M."/>
            <person name="Marz M."/>
            <person name="Spaller T."/>
            <person name="Winckler T."/>
            <person name="Schaap P."/>
            <person name="Glockner G."/>
        </authorList>
    </citation>
    <scope>NUCLEOTIDE SEQUENCE [LARGE SCALE GENOMIC DNA]</scope>
    <source>
        <strain evidence="1 2">Jena</strain>
    </source>
</reference>
<dbReference type="InParanoid" id="A0A2P6N8U4"/>
<name>A0A2P6N8U4_9EUKA</name>
<keyword evidence="2" id="KW-1185">Reference proteome</keyword>
<comment type="caution">
    <text evidence="1">The sequence shown here is derived from an EMBL/GenBank/DDBJ whole genome shotgun (WGS) entry which is preliminary data.</text>
</comment>
<dbReference type="Proteomes" id="UP000241769">
    <property type="component" value="Unassembled WGS sequence"/>
</dbReference>
<sequence length="126" mass="14582">MSAVHRDNKQHAQAKSDWATNFVKNWLSSLGIGLIQFTLQSKGPQLFVGFCNFYRFFIKDYSSIVLQVTWEARRHLNLLTKTVTLQPSMTSHWYLLHLRCKGGRSRGWMIVVRFIINTCNGIGNMC</sequence>
<evidence type="ECO:0000313" key="2">
    <source>
        <dbReference type="Proteomes" id="UP000241769"/>
    </source>
</evidence>
<accession>A0A2P6N8U4</accession>